<evidence type="ECO:0000256" key="2">
    <source>
        <dbReference type="ARBA" id="ARBA00012438"/>
    </source>
</evidence>
<dbReference type="AlphaFoldDB" id="A0A6J6NRB2"/>
<dbReference type="SMART" id="SM00387">
    <property type="entry name" value="HATPase_c"/>
    <property type="match status" value="1"/>
</dbReference>
<organism evidence="7">
    <name type="scientific">freshwater metagenome</name>
    <dbReference type="NCBI Taxonomy" id="449393"/>
    <lineage>
        <taxon>unclassified sequences</taxon>
        <taxon>metagenomes</taxon>
        <taxon>ecological metagenomes</taxon>
    </lineage>
</organism>
<dbReference type="PRINTS" id="PR00344">
    <property type="entry name" value="BCTRLSENSOR"/>
</dbReference>
<dbReference type="Pfam" id="PF02518">
    <property type="entry name" value="HATPase_c"/>
    <property type="match status" value="1"/>
</dbReference>
<sequence length="81" mass="8231">MTVEVRDTGQGIAAGELPLIFDRLYRASRAVQDQVPGVGLGLSIARSIVEAHGGTISADSVVGEGTTMRVTLPAATVAGPV</sequence>
<dbReference type="PANTHER" id="PTHR43711:SF1">
    <property type="entry name" value="HISTIDINE KINASE 1"/>
    <property type="match status" value="1"/>
</dbReference>
<dbReference type="InterPro" id="IPR003594">
    <property type="entry name" value="HATPase_dom"/>
</dbReference>
<proteinExistence type="predicted"/>
<dbReference type="PROSITE" id="PS50109">
    <property type="entry name" value="HIS_KIN"/>
    <property type="match status" value="1"/>
</dbReference>
<evidence type="ECO:0000256" key="4">
    <source>
        <dbReference type="ARBA" id="ARBA00022777"/>
    </source>
</evidence>
<accession>A0A6J6NRB2</accession>
<reference evidence="7" key="1">
    <citation type="submission" date="2020-05" db="EMBL/GenBank/DDBJ databases">
        <authorList>
            <person name="Chiriac C."/>
            <person name="Salcher M."/>
            <person name="Ghai R."/>
            <person name="Kavagutti S V."/>
        </authorList>
    </citation>
    <scope>NUCLEOTIDE SEQUENCE</scope>
</reference>
<dbReference type="CDD" id="cd00075">
    <property type="entry name" value="HATPase"/>
    <property type="match status" value="1"/>
</dbReference>
<dbReference type="InterPro" id="IPR004358">
    <property type="entry name" value="Sig_transdc_His_kin-like_C"/>
</dbReference>
<dbReference type="Gene3D" id="3.30.565.10">
    <property type="entry name" value="Histidine kinase-like ATPase, C-terminal domain"/>
    <property type="match status" value="1"/>
</dbReference>
<keyword evidence="3" id="KW-0808">Transferase</keyword>
<feature type="domain" description="Histidine kinase" evidence="6">
    <location>
        <begin position="1"/>
        <end position="76"/>
    </location>
</feature>
<dbReference type="SUPFAM" id="SSF55874">
    <property type="entry name" value="ATPase domain of HSP90 chaperone/DNA topoisomerase II/histidine kinase"/>
    <property type="match status" value="1"/>
</dbReference>
<evidence type="ECO:0000256" key="1">
    <source>
        <dbReference type="ARBA" id="ARBA00000085"/>
    </source>
</evidence>
<gene>
    <name evidence="7" type="ORF">UFOPK2579_00254</name>
</gene>
<dbReference type="GO" id="GO:0004673">
    <property type="term" value="F:protein histidine kinase activity"/>
    <property type="evidence" value="ECO:0007669"/>
    <property type="project" value="UniProtKB-EC"/>
</dbReference>
<dbReference type="PANTHER" id="PTHR43711">
    <property type="entry name" value="TWO-COMPONENT HISTIDINE KINASE"/>
    <property type="match status" value="1"/>
</dbReference>
<evidence type="ECO:0000259" key="6">
    <source>
        <dbReference type="PROSITE" id="PS50109"/>
    </source>
</evidence>
<evidence type="ECO:0000256" key="3">
    <source>
        <dbReference type="ARBA" id="ARBA00022679"/>
    </source>
</evidence>
<dbReference type="EC" id="2.7.13.3" evidence="2"/>
<dbReference type="InterPro" id="IPR036890">
    <property type="entry name" value="HATPase_C_sf"/>
</dbReference>
<comment type="catalytic activity">
    <reaction evidence="1">
        <text>ATP + protein L-histidine = ADP + protein N-phospho-L-histidine.</text>
        <dbReference type="EC" id="2.7.13.3"/>
    </reaction>
</comment>
<dbReference type="GO" id="GO:0000160">
    <property type="term" value="P:phosphorelay signal transduction system"/>
    <property type="evidence" value="ECO:0007669"/>
    <property type="project" value="UniProtKB-KW"/>
</dbReference>
<name>A0A6J6NRB2_9ZZZZ</name>
<protein>
    <recommendedName>
        <fullName evidence="2">histidine kinase</fullName>
        <ecNumber evidence="2">2.7.13.3</ecNumber>
    </recommendedName>
</protein>
<evidence type="ECO:0000256" key="5">
    <source>
        <dbReference type="ARBA" id="ARBA00023012"/>
    </source>
</evidence>
<dbReference type="InterPro" id="IPR050736">
    <property type="entry name" value="Sensor_HK_Regulatory"/>
</dbReference>
<evidence type="ECO:0000313" key="7">
    <source>
        <dbReference type="EMBL" id="CAB4688512.1"/>
    </source>
</evidence>
<keyword evidence="5" id="KW-0902">Two-component regulatory system</keyword>
<dbReference type="EMBL" id="CAEZXR010000017">
    <property type="protein sequence ID" value="CAB4688512.1"/>
    <property type="molecule type" value="Genomic_DNA"/>
</dbReference>
<dbReference type="InterPro" id="IPR005467">
    <property type="entry name" value="His_kinase_dom"/>
</dbReference>
<keyword evidence="4" id="KW-0418">Kinase</keyword>